<evidence type="ECO:0000256" key="16">
    <source>
        <dbReference type="SAM" id="MobiDB-lite"/>
    </source>
</evidence>
<evidence type="ECO:0000256" key="1">
    <source>
        <dbReference type="ARBA" id="ARBA00001936"/>
    </source>
</evidence>
<evidence type="ECO:0000256" key="11">
    <source>
        <dbReference type="ARBA" id="ARBA00023285"/>
    </source>
</evidence>
<evidence type="ECO:0000259" key="17">
    <source>
        <dbReference type="Pfam" id="PF00288"/>
    </source>
</evidence>
<dbReference type="Pfam" id="PF00288">
    <property type="entry name" value="GHMP_kinases_N"/>
    <property type="match status" value="1"/>
</dbReference>
<dbReference type="GO" id="GO:0047940">
    <property type="term" value="F:glucuronokinase activity"/>
    <property type="evidence" value="ECO:0007669"/>
    <property type="project" value="UniProtKB-EC"/>
</dbReference>
<dbReference type="Gene3D" id="3.30.230.120">
    <property type="match status" value="1"/>
</dbReference>
<dbReference type="InterPro" id="IPR020568">
    <property type="entry name" value="Ribosomal_Su5_D2-typ_SF"/>
</dbReference>
<comment type="catalytic activity">
    <reaction evidence="13">
        <text>D-glucuronate + ATP = 1-phospho-alpha-D-glucuronate + ADP + H(+)</text>
        <dbReference type="Rhea" id="RHEA:17005"/>
        <dbReference type="ChEBI" id="CHEBI:15378"/>
        <dbReference type="ChEBI" id="CHEBI:30616"/>
        <dbReference type="ChEBI" id="CHEBI:57897"/>
        <dbReference type="ChEBI" id="CHEBI:58720"/>
        <dbReference type="ChEBI" id="CHEBI:456216"/>
        <dbReference type="EC" id="2.7.1.43"/>
    </reaction>
</comment>
<keyword evidence="6" id="KW-0418">Kinase</keyword>
<dbReference type="GO" id="GO:0046872">
    <property type="term" value="F:metal ion binding"/>
    <property type="evidence" value="ECO:0007669"/>
    <property type="project" value="UniProtKB-KW"/>
</dbReference>
<dbReference type="AlphaFoldDB" id="A0AAP0PTY2"/>
<dbReference type="SUPFAM" id="SSF54211">
    <property type="entry name" value="Ribosomal protein S5 domain 2-like"/>
    <property type="match status" value="1"/>
</dbReference>
<feature type="region of interest" description="Disordered" evidence="16">
    <location>
        <begin position="1"/>
        <end position="25"/>
    </location>
</feature>
<comment type="cofactor">
    <cofactor evidence="2">
        <name>Mg(2+)</name>
        <dbReference type="ChEBI" id="CHEBI:18420"/>
    </cofactor>
</comment>
<keyword evidence="4" id="KW-0479">Metal-binding</keyword>
<evidence type="ECO:0000256" key="13">
    <source>
        <dbReference type="ARBA" id="ARBA00051570"/>
    </source>
</evidence>
<evidence type="ECO:0000256" key="2">
    <source>
        <dbReference type="ARBA" id="ARBA00001946"/>
    </source>
</evidence>
<feature type="compositionally biased region" description="Basic and acidic residues" evidence="16">
    <location>
        <begin position="1"/>
        <end position="24"/>
    </location>
</feature>
<evidence type="ECO:0000256" key="8">
    <source>
        <dbReference type="ARBA" id="ARBA00022842"/>
    </source>
</evidence>
<evidence type="ECO:0000256" key="15">
    <source>
        <dbReference type="ARBA" id="ARBA00066368"/>
    </source>
</evidence>
<keyword evidence="10" id="KW-0119">Carbohydrate metabolism</keyword>
<evidence type="ECO:0000256" key="12">
    <source>
        <dbReference type="ARBA" id="ARBA00038121"/>
    </source>
</evidence>
<protein>
    <recommendedName>
        <fullName evidence="15">glucuronokinase</fullName>
        <ecNumber evidence="15">2.7.1.43</ecNumber>
    </recommendedName>
</protein>
<dbReference type="GO" id="GO:0005524">
    <property type="term" value="F:ATP binding"/>
    <property type="evidence" value="ECO:0007669"/>
    <property type="project" value="UniProtKB-KW"/>
</dbReference>
<dbReference type="InterPro" id="IPR006204">
    <property type="entry name" value="GHMP_kinase_N_dom"/>
</dbReference>
<dbReference type="EC" id="2.7.1.43" evidence="15"/>
<dbReference type="FunFam" id="3.30.230.120:FF:000003">
    <property type="entry name" value="Probable glucuronokinase 2"/>
    <property type="match status" value="1"/>
</dbReference>
<evidence type="ECO:0000256" key="5">
    <source>
        <dbReference type="ARBA" id="ARBA00022741"/>
    </source>
</evidence>
<dbReference type="SUPFAM" id="SSF55060">
    <property type="entry name" value="GHMP Kinase, C-terminal domain"/>
    <property type="match status" value="1"/>
</dbReference>
<comment type="similarity">
    <text evidence="12">Belongs to the GHMP kinase family.</text>
</comment>
<evidence type="ECO:0000256" key="14">
    <source>
        <dbReference type="ARBA" id="ARBA00057745"/>
    </source>
</evidence>
<evidence type="ECO:0000256" key="4">
    <source>
        <dbReference type="ARBA" id="ARBA00022723"/>
    </source>
</evidence>
<evidence type="ECO:0000313" key="19">
    <source>
        <dbReference type="Proteomes" id="UP001417504"/>
    </source>
</evidence>
<keyword evidence="7" id="KW-0067">ATP-binding</keyword>
<accession>A0AAP0PTY2</accession>
<dbReference type="Proteomes" id="UP001417504">
    <property type="component" value="Unassembled WGS sequence"/>
</dbReference>
<dbReference type="InterPro" id="IPR053034">
    <property type="entry name" value="Glucuronokinase-like"/>
</dbReference>
<keyword evidence="5" id="KW-0547">Nucleotide-binding</keyword>
<dbReference type="PANTHER" id="PTHR38710">
    <property type="entry name" value="WITH PUTATIVE URIDYL PYROPHOSPHORYLASE-RELATED"/>
    <property type="match status" value="1"/>
</dbReference>
<comment type="cofactor">
    <cofactor evidence="1">
        <name>Mn(2+)</name>
        <dbReference type="ChEBI" id="CHEBI:29035"/>
    </cofactor>
</comment>
<feature type="domain" description="GHMP kinase N-terminal" evidence="17">
    <location>
        <begin position="125"/>
        <end position="203"/>
    </location>
</feature>
<reference evidence="18 19" key="1">
    <citation type="submission" date="2024-01" db="EMBL/GenBank/DDBJ databases">
        <title>Genome assemblies of Stephania.</title>
        <authorList>
            <person name="Yang L."/>
        </authorList>
    </citation>
    <scope>NUCLEOTIDE SEQUENCE [LARGE SCALE GENOMIC DNA]</scope>
    <source>
        <strain evidence="18">QJT</strain>
        <tissue evidence="18">Leaf</tissue>
    </source>
</reference>
<organism evidence="18 19">
    <name type="scientific">Stephania japonica</name>
    <dbReference type="NCBI Taxonomy" id="461633"/>
    <lineage>
        <taxon>Eukaryota</taxon>
        <taxon>Viridiplantae</taxon>
        <taxon>Streptophyta</taxon>
        <taxon>Embryophyta</taxon>
        <taxon>Tracheophyta</taxon>
        <taxon>Spermatophyta</taxon>
        <taxon>Magnoliopsida</taxon>
        <taxon>Ranunculales</taxon>
        <taxon>Menispermaceae</taxon>
        <taxon>Menispermoideae</taxon>
        <taxon>Cissampelideae</taxon>
        <taxon>Stephania</taxon>
    </lineage>
</organism>
<comment type="function">
    <text evidence="14">Sugar-1-kinase with a strict substrate specificity for D-glucuronic acid and ATP. Involved in the biosynthesis of UDP-glucuronic acid (UDP-GlcA), providing nucleotide sugars for cell-wall polymers. May be also involved in a salvage pathway for glucuronic acid.</text>
</comment>
<evidence type="ECO:0000256" key="10">
    <source>
        <dbReference type="ARBA" id="ARBA00023277"/>
    </source>
</evidence>
<evidence type="ECO:0000256" key="7">
    <source>
        <dbReference type="ARBA" id="ARBA00022840"/>
    </source>
</evidence>
<comment type="caution">
    <text evidence="18">The sequence shown here is derived from an EMBL/GenBank/DDBJ whole genome shotgun (WGS) entry which is preliminary data.</text>
</comment>
<evidence type="ECO:0000256" key="6">
    <source>
        <dbReference type="ARBA" id="ARBA00022777"/>
    </source>
</evidence>
<sequence>MSREEPKIRRREEENGEEEREKAMARSWSRTRVTEAYARIGLLGNPSDVYFGRTISFSLADFWASVKLQPSSGDLIIQPHPTHDLICFNSIHHLVNRLQNEGYYGGVRLLMALRKILYKYCKDNEIKLHGGNFTLSYDTNIPRQTGLSGSSAIVCAALSSLLDFYKVRHLVKMDIRPNLILDAEKELGIVAGLQDRVAQVYGGLVYMDFGKQYMDKRECGMHVPMDSTFLPPLYLIYAENPSDSGKVHSTVRNRWLDGDKFIISTMNKVADIALEGWGALPEKNYSKLAALMNQNFDLRRDMFGDDALGSTNIEMVEVARSGCCFKVYRERRSSRCVLPRRAFTSKAP</sequence>
<keyword evidence="19" id="KW-1185">Reference proteome</keyword>
<dbReference type="InterPro" id="IPR036554">
    <property type="entry name" value="GHMP_kinase_C_sf"/>
</dbReference>
<name>A0AAP0PTY2_9MAGN</name>
<dbReference type="EMBL" id="JBBNAE010000001">
    <property type="protein sequence ID" value="KAK9156322.1"/>
    <property type="molecule type" value="Genomic_DNA"/>
</dbReference>
<evidence type="ECO:0000256" key="3">
    <source>
        <dbReference type="ARBA" id="ARBA00022679"/>
    </source>
</evidence>
<evidence type="ECO:0000256" key="9">
    <source>
        <dbReference type="ARBA" id="ARBA00023211"/>
    </source>
</evidence>
<evidence type="ECO:0000313" key="18">
    <source>
        <dbReference type="EMBL" id="KAK9156322.1"/>
    </source>
</evidence>
<dbReference type="PANTHER" id="PTHR38710:SF1">
    <property type="entry name" value="WITH PUTATIVE URIDYL PYROPHOSPHORYLASE-RELATED"/>
    <property type="match status" value="1"/>
</dbReference>
<keyword evidence="8" id="KW-0460">Magnesium</keyword>
<keyword evidence="3" id="KW-0808">Transferase</keyword>
<gene>
    <name evidence="18" type="ORF">Sjap_003802</name>
</gene>
<keyword evidence="11" id="KW-0170">Cobalt</keyword>
<keyword evidence="9" id="KW-0464">Manganese</keyword>
<proteinExistence type="inferred from homology"/>
<dbReference type="PRINTS" id="PR00959">
    <property type="entry name" value="MEVGALKINASE"/>
</dbReference>